<dbReference type="EMBL" id="JAHFVK010000002">
    <property type="protein sequence ID" value="MBT2135543.1"/>
    <property type="molecule type" value="Genomic_DNA"/>
</dbReference>
<proteinExistence type="predicted"/>
<dbReference type="Proteomes" id="UP000811255">
    <property type="component" value="Unassembled WGS sequence"/>
</dbReference>
<protein>
    <submittedName>
        <fullName evidence="1">Uncharacterized protein</fullName>
    </submittedName>
</protein>
<reference evidence="1 2" key="1">
    <citation type="submission" date="2021-05" db="EMBL/GenBank/DDBJ databases">
        <title>Croceibacterium sp. LX-88 genome sequence.</title>
        <authorList>
            <person name="Luo X."/>
        </authorList>
    </citation>
    <scope>NUCLEOTIDE SEQUENCE [LARGE SCALE GENOMIC DNA]</scope>
    <source>
        <strain evidence="1 2">LX-88</strain>
    </source>
</reference>
<organism evidence="1 2">
    <name type="scientific">Croceibacterium selenioxidans</name>
    <dbReference type="NCBI Taxonomy" id="2838833"/>
    <lineage>
        <taxon>Bacteria</taxon>
        <taxon>Pseudomonadati</taxon>
        <taxon>Pseudomonadota</taxon>
        <taxon>Alphaproteobacteria</taxon>
        <taxon>Sphingomonadales</taxon>
        <taxon>Erythrobacteraceae</taxon>
        <taxon>Croceibacterium</taxon>
    </lineage>
</organism>
<evidence type="ECO:0000313" key="2">
    <source>
        <dbReference type="Proteomes" id="UP000811255"/>
    </source>
</evidence>
<evidence type="ECO:0000313" key="1">
    <source>
        <dbReference type="EMBL" id="MBT2135543.1"/>
    </source>
</evidence>
<gene>
    <name evidence="1" type="ORF">KK137_14490</name>
</gene>
<sequence>MPNTNRIPTRQWSSYAALTPLPHPSWGRLTDSVERVASISAPEFWSRLGL</sequence>
<keyword evidence="2" id="KW-1185">Reference proteome</keyword>
<accession>A0ABS5W725</accession>
<name>A0ABS5W725_9SPHN</name>
<comment type="caution">
    <text evidence="1">The sequence shown here is derived from an EMBL/GenBank/DDBJ whole genome shotgun (WGS) entry which is preliminary data.</text>
</comment>
<dbReference type="RefSeq" id="WP_214537245.1">
    <property type="nucleotide sequence ID" value="NZ_JAHFVK010000002.1"/>
</dbReference>